<dbReference type="SUPFAM" id="SSF52467">
    <property type="entry name" value="DHS-like NAD/FAD-binding domain"/>
    <property type="match status" value="1"/>
</dbReference>
<organism evidence="1 2">
    <name type="scientific">Marinospirillum insulare</name>
    <dbReference type="NCBI Taxonomy" id="217169"/>
    <lineage>
        <taxon>Bacteria</taxon>
        <taxon>Pseudomonadati</taxon>
        <taxon>Pseudomonadota</taxon>
        <taxon>Gammaproteobacteria</taxon>
        <taxon>Oceanospirillales</taxon>
        <taxon>Oceanospirillaceae</taxon>
        <taxon>Marinospirillum</taxon>
    </lineage>
</organism>
<dbReference type="EMBL" id="BSOR01000011">
    <property type="protein sequence ID" value="GLR63209.1"/>
    <property type="molecule type" value="Genomic_DNA"/>
</dbReference>
<dbReference type="Proteomes" id="UP001156682">
    <property type="component" value="Unassembled WGS sequence"/>
</dbReference>
<evidence type="ECO:0000313" key="1">
    <source>
        <dbReference type="EMBL" id="GLR63209.1"/>
    </source>
</evidence>
<accession>A0ABQ5ZZ98</accession>
<name>A0ABQ5ZZ98_9GAMM</name>
<keyword evidence="2" id="KW-1185">Reference proteome</keyword>
<reference evidence="2" key="1">
    <citation type="journal article" date="2019" name="Int. J. Syst. Evol. Microbiol.">
        <title>The Global Catalogue of Microorganisms (GCM) 10K type strain sequencing project: providing services to taxonomists for standard genome sequencing and annotation.</title>
        <authorList>
            <consortium name="The Broad Institute Genomics Platform"/>
            <consortium name="The Broad Institute Genome Sequencing Center for Infectious Disease"/>
            <person name="Wu L."/>
            <person name="Ma J."/>
        </authorList>
    </citation>
    <scope>NUCLEOTIDE SEQUENCE [LARGE SCALE GENOMIC DNA]</scope>
    <source>
        <strain evidence="2">NBRC 100033</strain>
    </source>
</reference>
<gene>
    <name evidence="1" type="ORF">GCM10007878_06440</name>
</gene>
<protein>
    <recommendedName>
        <fullName evidence="3">SIR2-like domain-containing protein</fullName>
    </recommendedName>
</protein>
<comment type="caution">
    <text evidence="1">The sequence shown here is derived from an EMBL/GenBank/DDBJ whole genome shotgun (WGS) entry which is preliminary data.</text>
</comment>
<dbReference type="RefSeq" id="WP_036240322.1">
    <property type="nucleotide sequence ID" value="NZ_BSOR01000011.1"/>
</dbReference>
<dbReference type="InterPro" id="IPR029035">
    <property type="entry name" value="DHS-like_NAD/FAD-binding_dom"/>
</dbReference>
<dbReference type="Pfam" id="PF13289">
    <property type="entry name" value="SIR2_2"/>
    <property type="match status" value="1"/>
</dbReference>
<evidence type="ECO:0000313" key="2">
    <source>
        <dbReference type="Proteomes" id="UP001156682"/>
    </source>
</evidence>
<evidence type="ECO:0008006" key="3">
    <source>
        <dbReference type="Google" id="ProtNLM"/>
    </source>
</evidence>
<proteinExistence type="predicted"/>
<sequence length="381" mass="44523">MDAQKNVSIPFAEIYDKNINFLIGSGASYGIAPTLELKIKQSDGSKHTVETLGKYFEDHNKTELLTSLFMHYYVECVKPILHFNYHSAAGEQRRVVEEYKSFLKSIKSLLDRKKENKQCNIFTTNYDNCFVQAVELLYRENAFDINLNDGVKGFGKRYLSARNFNTVQYETSPFRQHKMEITQVNLIHLHGSIFWKKEDELAISVDYNDKSSDIDLDNTLKTAINDFSIIISDDTAKLESLESCIQFLVDEEEFIEKYKKLPIVNPTKWKFQETVFEEHYYQMLRYMSYELEKENSVLIVFGFSFADEHILNIVKRSLSNPRLEIYICCFTEAEEVAIRAKFSSTDHVVYISLPGKKLCFETFNQYVFNEKPKELSEELPF</sequence>